<evidence type="ECO:0000256" key="1">
    <source>
        <dbReference type="SAM" id="MobiDB-lite"/>
    </source>
</evidence>
<feature type="transmembrane region" description="Helical" evidence="2">
    <location>
        <begin position="71"/>
        <end position="90"/>
    </location>
</feature>
<evidence type="ECO:0000313" key="3">
    <source>
        <dbReference type="EMBL" id="XDV69192.1"/>
    </source>
</evidence>
<proteinExistence type="predicted"/>
<keyword evidence="2" id="KW-0812">Transmembrane</keyword>
<evidence type="ECO:0000256" key="2">
    <source>
        <dbReference type="SAM" id="Phobius"/>
    </source>
</evidence>
<keyword evidence="2" id="KW-1133">Transmembrane helix</keyword>
<dbReference type="AlphaFoldDB" id="A0AB39YJF5"/>
<organism evidence="3">
    <name type="scientific">Streptomyces sp. R33</name>
    <dbReference type="NCBI Taxonomy" id="3238629"/>
    <lineage>
        <taxon>Bacteria</taxon>
        <taxon>Bacillati</taxon>
        <taxon>Actinomycetota</taxon>
        <taxon>Actinomycetes</taxon>
        <taxon>Kitasatosporales</taxon>
        <taxon>Streptomycetaceae</taxon>
        <taxon>Streptomyces</taxon>
    </lineage>
</organism>
<reference evidence="3" key="1">
    <citation type="submission" date="2024-08" db="EMBL/GenBank/DDBJ databases">
        <authorList>
            <person name="Yu S.T."/>
        </authorList>
    </citation>
    <scope>NUCLEOTIDE SEQUENCE</scope>
    <source>
        <strain evidence="3">R33</strain>
    </source>
</reference>
<protein>
    <submittedName>
        <fullName evidence="3">Uncharacterized protein</fullName>
    </submittedName>
</protein>
<dbReference type="RefSeq" id="WP_133895383.1">
    <property type="nucleotide sequence ID" value="NZ_CP165727.1"/>
</dbReference>
<dbReference type="EMBL" id="CP165727">
    <property type="protein sequence ID" value="XDV69192.1"/>
    <property type="molecule type" value="Genomic_DNA"/>
</dbReference>
<sequence>MPVQAQDGGVVPGRAALVGVGDSADQSLDPVYGGGDNAYGYPGDPVNEFDLDGKSWGSKLWGWTKRHKWDIALTAASFFVPGAGAAVWAYRAYRIVRVARAARGMDGGIRAGRATSWLAGRMWVGRGSSRFGGNLGRISRDKLRQWRRPTHKSDGHWKSNGVPVGPAEAGLKTS</sequence>
<feature type="region of interest" description="Disordered" evidence="1">
    <location>
        <begin position="145"/>
        <end position="174"/>
    </location>
</feature>
<accession>A0AB39YJF5</accession>
<name>A0AB39YJF5_9ACTN</name>
<gene>
    <name evidence="3" type="ORF">AB5J51_01250</name>
</gene>
<keyword evidence="2" id="KW-0472">Membrane</keyword>